<dbReference type="Gene3D" id="3.30.420.40">
    <property type="match status" value="1"/>
</dbReference>
<evidence type="ECO:0000313" key="2">
    <source>
        <dbReference type="EMBL" id="NJP95664.1"/>
    </source>
</evidence>
<reference evidence="2 3" key="1">
    <citation type="submission" date="2020-03" db="EMBL/GenBank/DDBJ databases">
        <title>WGS of actinomycetes isolated from Thailand.</title>
        <authorList>
            <person name="Thawai C."/>
        </authorList>
    </citation>
    <scope>NUCLEOTIDE SEQUENCE [LARGE SCALE GENOMIC DNA]</scope>
    <source>
        <strain evidence="2 3">FMUSA5-5</strain>
    </source>
</reference>
<dbReference type="InterPro" id="IPR038152">
    <property type="entry name" value="Carbam_trans_C_sf"/>
</dbReference>
<proteinExistence type="predicted"/>
<name>A0ABX1BD00_9ACTN</name>
<dbReference type="InterPro" id="IPR051338">
    <property type="entry name" value="NodU/CmcH_Carbamoyltrnsfr"/>
</dbReference>
<keyword evidence="3" id="KW-1185">Reference proteome</keyword>
<dbReference type="Proteomes" id="UP000696294">
    <property type="component" value="Unassembled WGS sequence"/>
</dbReference>
<protein>
    <submittedName>
        <fullName evidence="2">Carbamoyltransferase</fullName>
    </submittedName>
</protein>
<sequence length="676" mass="75629">MSTGGMMRDGYYLSSYLTIPGLHRLAMVSYRHDNNISLWRKDGSQVQLLGHWEFERMTGLKHHRTPFLSMEDLRDFVNGLIGAFGVSLDDMTEVWGTPGLATTNDYHFVEEYPELSFHSIAHLYSAMLLDSEIFFDGDILALAVDGGPDRLLDQQYKRFWFTGAVSRRGVVETFPVASPGLLYSTAKDRFKMREGTLMALATATTAAGRCDRQAILDTYDFTGLAALEGAPKAFEEIVAQVKESADVDPAFTEEESFVSAAMKEIQAISVMAMERNIETALERFDLDPATTHLALAGGYALNCPTNSHLMAKYGFRGFLAPPCVDDGGQSVGIGLAAFHKKTGGERFTFRFPGAYLGRQDDDLDGALAEFGDYVADVSDLDEDQAVRDILAEPIAWFHGRSEIGPRALGNRSLIGDPTSRAAKDALNQFKLREWWRPVAPVVLEEHLGDWFEDSRPSPYMLETFTIREERRDQIQAVAHLDYSARVQSLNAGQNPALHRLLTAFHRHTGVPMLCNTSLNDKGEPIIDTIREAMNFCLRRRISVGYFNGRRVAFHNFDAYSAQGPYPRTRELFVEIPESRARAVHAELNPYGLPELYLHVLFLDLALSGKFDLRTEEGAAEAYEAVDSRLRADPSLRQAAERSMRRAEHRFTTFGPDALLNLELGAVRQITAPDRNQ</sequence>
<dbReference type="PANTHER" id="PTHR34847">
    <property type="entry name" value="NODULATION PROTEIN U"/>
    <property type="match status" value="1"/>
</dbReference>
<dbReference type="RefSeq" id="WP_168017367.1">
    <property type="nucleotide sequence ID" value="NZ_JAATEP010000040.1"/>
</dbReference>
<dbReference type="EMBL" id="JAATEP010000040">
    <property type="protein sequence ID" value="NJP95664.1"/>
    <property type="molecule type" value="Genomic_DNA"/>
</dbReference>
<evidence type="ECO:0000259" key="1">
    <source>
        <dbReference type="Pfam" id="PF16861"/>
    </source>
</evidence>
<evidence type="ECO:0000313" key="3">
    <source>
        <dbReference type="Proteomes" id="UP000696294"/>
    </source>
</evidence>
<comment type="caution">
    <text evidence="2">The sequence shown here is derived from an EMBL/GenBank/DDBJ whole genome shotgun (WGS) entry which is preliminary data.</text>
</comment>
<dbReference type="InterPro" id="IPR031730">
    <property type="entry name" value="Carbam_trans_C"/>
</dbReference>
<organism evidence="2 3">
    <name type="scientific">Nonomuraea composti</name>
    <dbReference type="NCBI Taxonomy" id="2720023"/>
    <lineage>
        <taxon>Bacteria</taxon>
        <taxon>Bacillati</taxon>
        <taxon>Actinomycetota</taxon>
        <taxon>Actinomycetes</taxon>
        <taxon>Streptosporangiales</taxon>
        <taxon>Streptosporangiaceae</taxon>
        <taxon>Nonomuraea</taxon>
    </lineage>
</organism>
<gene>
    <name evidence="2" type="ORF">HCN51_40610</name>
</gene>
<dbReference type="PANTHER" id="PTHR34847:SF1">
    <property type="entry name" value="NODULATION PROTEIN U"/>
    <property type="match status" value="1"/>
</dbReference>
<accession>A0ABX1BD00</accession>
<feature type="domain" description="Carbamoyltransferase C-terminal" evidence="1">
    <location>
        <begin position="393"/>
        <end position="543"/>
    </location>
</feature>
<dbReference type="Pfam" id="PF16861">
    <property type="entry name" value="Carbam_trans_C"/>
    <property type="match status" value="1"/>
</dbReference>
<dbReference type="Gene3D" id="3.90.870.20">
    <property type="entry name" value="Carbamoyltransferase, C-terminal domain"/>
    <property type="match status" value="1"/>
</dbReference>